<organism evidence="2 3">
    <name type="scientific">Romanomermis culicivorax</name>
    <name type="common">Nematode worm</name>
    <dbReference type="NCBI Taxonomy" id="13658"/>
    <lineage>
        <taxon>Eukaryota</taxon>
        <taxon>Metazoa</taxon>
        <taxon>Ecdysozoa</taxon>
        <taxon>Nematoda</taxon>
        <taxon>Enoplea</taxon>
        <taxon>Dorylaimia</taxon>
        <taxon>Mermithida</taxon>
        <taxon>Mermithoidea</taxon>
        <taxon>Mermithidae</taxon>
        <taxon>Romanomermis</taxon>
    </lineage>
</organism>
<feature type="region of interest" description="Disordered" evidence="1">
    <location>
        <begin position="55"/>
        <end position="92"/>
    </location>
</feature>
<keyword evidence="2" id="KW-1185">Reference proteome</keyword>
<feature type="compositionally biased region" description="Polar residues" evidence="1">
    <location>
        <begin position="55"/>
        <end position="66"/>
    </location>
</feature>
<evidence type="ECO:0000256" key="1">
    <source>
        <dbReference type="SAM" id="MobiDB-lite"/>
    </source>
</evidence>
<reference evidence="3" key="1">
    <citation type="submission" date="2022-11" db="UniProtKB">
        <authorList>
            <consortium name="WormBaseParasite"/>
        </authorList>
    </citation>
    <scope>IDENTIFICATION</scope>
</reference>
<name>A0A915K121_ROMCU</name>
<evidence type="ECO:0000313" key="3">
    <source>
        <dbReference type="WBParaSite" id="nRc.2.0.1.t32009-RA"/>
    </source>
</evidence>
<feature type="compositionally biased region" description="Basic residues" evidence="1">
    <location>
        <begin position="81"/>
        <end position="92"/>
    </location>
</feature>
<evidence type="ECO:0000313" key="2">
    <source>
        <dbReference type="Proteomes" id="UP000887565"/>
    </source>
</evidence>
<protein>
    <submittedName>
        <fullName evidence="3">Uncharacterized protein</fullName>
    </submittedName>
</protein>
<sequence length="92" mass="10571">MLPKSELLTSKSSVDKLRNAPFENYSDVDFRLRYRFNKENVHKLVTILCEKLKNSTNPHNSLSPETKVSDKKISRSVASRGHYRSSKIGHPI</sequence>
<dbReference type="WBParaSite" id="nRc.2.0.1.t32009-RA">
    <property type="protein sequence ID" value="nRc.2.0.1.t32009-RA"/>
    <property type="gene ID" value="nRc.2.0.1.g32009"/>
</dbReference>
<accession>A0A915K121</accession>
<dbReference type="Proteomes" id="UP000887565">
    <property type="component" value="Unplaced"/>
</dbReference>
<proteinExistence type="predicted"/>
<dbReference type="AlphaFoldDB" id="A0A915K121"/>